<evidence type="ECO:0000313" key="2">
    <source>
        <dbReference type="EMBL" id="MFC1852633.1"/>
    </source>
</evidence>
<dbReference type="Proteomes" id="UP001594351">
    <property type="component" value="Unassembled WGS sequence"/>
</dbReference>
<sequence>MDLIIDAKLVNWKRVFRHWSWLFEKSTTFNVWILTKFGDLFVHMDDGSIFQLDTGAGTFEHIAKNKDEFGQLIDTDINLALWFMPSLISQLESQNKVLKTHQCYGFITPTGLKEGSYTIENIKIVDIEEYFIAMGDLWNHLKNIPDGTKVTLELER</sequence>
<feature type="domain" description="T6SS immunity protein Tdi1 C-terminal" evidence="1">
    <location>
        <begin position="63"/>
        <end position="137"/>
    </location>
</feature>
<name>A0ABV6Z2I6_UNCC1</name>
<evidence type="ECO:0000313" key="3">
    <source>
        <dbReference type="Proteomes" id="UP001594351"/>
    </source>
</evidence>
<dbReference type="EMBL" id="JBHPBY010000342">
    <property type="protein sequence ID" value="MFC1852633.1"/>
    <property type="molecule type" value="Genomic_DNA"/>
</dbReference>
<organism evidence="2 3">
    <name type="scientific">candidate division CSSED10-310 bacterium</name>
    <dbReference type="NCBI Taxonomy" id="2855610"/>
    <lineage>
        <taxon>Bacteria</taxon>
        <taxon>Bacteria division CSSED10-310</taxon>
    </lineage>
</organism>
<accession>A0ABV6Z2I6</accession>
<dbReference type="InterPro" id="IPR015002">
    <property type="entry name" value="T6SS_Tdi1_C"/>
</dbReference>
<evidence type="ECO:0000259" key="1">
    <source>
        <dbReference type="Pfam" id="PF08906"/>
    </source>
</evidence>
<comment type="caution">
    <text evidence="2">The sequence shown here is derived from an EMBL/GenBank/DDBJ whole genome shotgun (WGS) entry which is preliminary data.</text>
</comment>
<reference evidence="2 3" key="1">
    <citation type="submission" date="2024-09" db="EMBL/GenBank/DDBJ databases">
        <title>Laminarin stimulates single cell rates of sulfate reduction while oxygen inhibits transcriptomic activity in coastal marine sediment.</title>
        <authorList>
            <person name="Lindsay M."/>
            <person name="Orcutt B."/>
            <person name="Emerson D."/>
            <person name="Stepanauskas R."/>
            <person name="D'Angelo T."/>
        </authorList>
    </citation>
    <scope>NUCLEOTIDE SEQUENCE [LARGE SCALE GENOMIC DNA]</scope>
    <source>
        <strain evidence="2">SAG AM-311-K15</strain>
    </source>
</reference>
<gene>
    <name evidence="2" type="ORF">ACFL27_20740</name>
</gene>
<protein>
    <submittedName>
        <fullName evidence="2">T6SS immunity protein Tdi1 domain-containing protein</fullName>
    </submittedName>
</protein>
<proteinExistence type="predicted"/>
<dbReference type="Pfam" id="PF08906">
    <property type="entry name" value="T6SS_Tdi1_C"/>
    <property type="match status" value="1"/>
</dbReference>
<keyword evidence="3" id="KW-1185">Reference proteome</keyword>